<accession>A0A221KB86</accession>
<feature type="binding site" evidence="8">
    <location>
        <position position="157"/>
    </location>
    <ligand>
        <name>(R)-pantoate</name>
        <dbReference type="ChEBI" id="CHEBI:15980"/>
    </ligand>
</feature>
<dbReference type="NCBIfam" id="TIGR00018">
    <property type="entry name" value="panC"/>
    <property type="match status" value="1"/>
</dbReference>
<evidence type="ECO:0000256" key="2">
    <source>
        <dbReference type="ARBA" id="ARBA00009256"/>
    </source>
</evidence>
<feature type="binding site" evidence="8">
    <location>
        <position position="180"/>
    </location>
    <ligand>
        <name>ATP</name>
        <dbReference type="ChEBI" id="CHEBI:30616"/>
    </ligand>
</feature>
<dbReference type="SUPFAM" id="SSF52374">
    <property type="entry name" value="Nucleotidylyl transferase"/>
    <property type="match status" value="1"/>
</dbReference>
<dbReference type="Gene3D" id="3.40.50.620">
    <property type="entry name" value="HUPs"/>
    <property type="match status" value="1"/>
</dbReference>
<dbReference type="EMBL" id="CP022423">
    <property type="protein sequence ID" value="ASM76249.1"/>
    <property type="molecule type" value="Genomic_DNA"/>
</dbReference>
<keyword evidence="5 8" id="KW-0547">Nucleotide-binding</keyword>
<feature type="binding site" evidence="8">
    <location>
        <begin position="151"/>
        <end position="154"/>
    </location>
    <ligand>
        <name>ATP</name>
        <dbReference type="ChEBI" id="CHEBI:30616"/>
    </ligand>
</feature>
<dbReference type="GO" id="GO:0015940">
    <property type="term" value="P:pantothenate biosynthetic process"/>
    <property type="evidence" value="ECO:0007669"/>
    <property type="project" value="UniProtKB-UniRule"/>
</dbReference>
<dbReference type="Gene3D" id="3.30.1300.10">
    <property type="entry name" value="Pantoate-beta-alanine ligase, C-terminal domain"/>
    <property type="match status" value="1"/>
</dbReference>
<dbReference type="GO" id="GO:0005524">
    <property type="term" value="F:ATP binding"/>
    <property type="evidence" value="ECO:0007669"/>
    <property type="project" value="UniProtKB-KW"/>
</dbReference>
<reference evidence="9 10" key="1">
    <citation type="submission" date="2017-07" db="EMBL/GenBank/DDBJ databases">
        <title>Complete Genome Sequence of the cosmetic ferment Vitreoscilla filiformis (ATCC15551).</title>
        <authorList>
            <person name="Contreras S."/>
            <person name="Sagory-Zalkind P."/>
            <person name="Blanquart H."/>
            <person name="Iltis A."/>
            <person name="Morand S.C."/>
        </authorList>
    </citation>
    <scope>NUCLEOTIDE SEQUENCE [LARGE SCALE GENOMIC DNA]</scope>
    <source>
        <strain evidence="9 10">ATCC 15551</strain>
    </source>
</reference>
<dbReference type="KEGG" id="vff:VITFI_CDS0470"/>
<keyword evidence="10" id="KW-1185">Reference proteome</keyword>
<dbReference type="EC" id="6.3.2.1" evidence="8"/>
<comment type="miscellaneous">
    <text evidence="8">The reaction proceeds by a bi uni uni bi ping pong mechanism.</text>
</comment>
<keyword evidence="3 8" id="KW-0436">Ligase</keyword>
<evidence type="ECO:0000256" key="7">
    <source>
        <dbReference type="ARBA" id="ARBA00048258"/>
    </source>
</evidence>
<dbReference type="InterPro" id="IPR004821">
    <property type="entry name" value="Cyt_trans-like"/>
</dbReference>
<evidence type="ECO:0000256" key="4">
    <source>
        <dbReference type="ARBA" id="ARBA00022655"/>
    </source>
</evidence>
<comment type="function">
    <text evidence="8">Catalyzes the condensation of pantoate with beta-alanine in an ATP-dependent reaction via a pantoyl-adenylate intermediate.</text>
</comment>
<sequence length="286" mass="31442">MSGEEFPMRVIHTLAELRAALADQPRPVFVPTMGNLHAGHLSLVREARRHGGPVVVSIFVNRLQFLPHEDFDQYPRTLERDCALLEPEGCDIVFAPSERELYPQPQSYKVAPPPALADLLEGHFRPGFFTGVCTVVMKLFQCVQPSVAVFGQKDYQQLQVIQGMVEQFAMPIRVVGAPTVRAEDGLALSSRNGYLGAQEREEAIALSTALRELAHGARDVTQSLAELEAAADQALRSRGWAPDYLTLRRRSDLLPPTDAQRVAGEPLVALGAARLGATRLIDNLEC</sequence>
<evidence type="ECO:0000256" key="5">
    <source>
        <dbReference type="ARBA" id="ARBA00022741"/>
    </source>
</evidence>
<dbReference type="UniPathway" id="UPA00028">
    <property type="reaction ID" value="UER00005"/>
</dbReference>
<dbReference type="NCBIfam" id="TIGR00125">
    <property type="entry name" value="cyt_tran_rel"/>
    <property type="match status" value="1"/>
</dbReference>
<feature type="binding site" evidence="8">
    <location>
        <begin position="33"/>
        <end position="40"/>
    </location>
    <ligand>
        <name>ATP</name>
        <dbReference type="ChEBI" id="CHEBI:30616"/>
    </ligand>
</feature>
<dbReference type="CDD" id="cd00560">
    <property type="entry name" value="PanC"/>
    <property type="match status" value="1"/>
</dbReference>
<evidence type="ECO:0000313" key="10">
    <source>
        <dbReference type="Proteomes" id="UP000199729"/>
    </source>
</evidence>
<comment type="pathway">
    <text evidence="1 8">Cofactor biosynthesis; (R)-pantothenate biosynthesis; (R)-pantothenate from (R)-pantoate and beta-alanine: step 1/1.</text>
</comment>
<keyword evidence="8" id="KW-0963">Cytoplasm</keyword>
<name>A0A221KB86_VITFI</name>
<dbReference type="PANTHER" id="PTHR21299:SF1">
    <property type="entry name" value="PANTOATE--BETA-ALANINE LIGASE"/>
    <property type="match status" value="1"/>
</dbReference>
<dbReference type="Pfam" id="PF02569">
    <property type="entry name" value="Pantoate_ligase"/>
    <property type="match status" value="1"/>
</dbReference>
<comment type="catalytic activity">
    <reaction evidence="7 8">
        <text>(R)-pantoate + beta-alanine + ATP = (R)-pantothenate + AMP + diphosphate + H(+)</text>
        <dbReference type="Rhea" id="RHEA:10912"/>
        <dbReference type="ChEBI" id="CHEBI:15378"/>
        <dbReference type="ChEBI" id="CHEBI:15980"/>
        <dbReference type="ChEBI" id="CHEBI:29032"/>
        <dbReference type="ChEBI" id="CHEBI:30616"/>
        <dbReference type="ChEBI" id="CHEBI:33019"/>
        <dbReference type="ChEBI" id="CHEBI:57966"/>
        <dbReference type="ChEBI" id="CHEBI:456215"/>
        <dbReference type="EC" id="6.3.2.1"/>
    </reaction>
</comment>
<dbReference type="HAMAP" id="MF_00158">
    <property type="entry name" value="PanC"/>
    <property type="match status" value="1"/>
</dbReference>
<proteinExistence type="inferred from homology"/>
<feature type="binding site" evidence="8">
    <location>
        <begin position="188"/>
        <end position="191"/>
    </location>
    <ligand>
        <name>ATP</name>
        <dbReference type="ChEBI" id="CHEBI:30616"/>
    </ligand>
</feature>
<dbReference type="InterPro" id="IPR042176">
    <property type="entry name" value="Pantoate_ligase_C"/>
</dbReference>
<comment type="similarity">
    <text evidence="2 8">Belongs to the pantothenate synthetase family.</text>
</comment>
<evidence type="ECO:0000256" key="8">
    <source>
        <dbReference type="HAMAP-Rule" id="MF_00158"/>
    </source>
</evidence>
<dbReference type="GO" id="GO:0004592">
    <property type="term" value="F:pantoate-beta-alanine ligase activity"/>
    <property type="evidence" value="ECO:0007669"/>
    <property type="project" value="UniProtKB-UniRule"/>
</dbReference>
<keyword evidence="4 8" id="KW-0566">Pantothenate biosynthesis</keyword>
<gene>
    <name evidence="8" type="primary">panC</name>
    <name evidence="9" type="ORF">VITFI_CDS0470</name>
</gene>
<dbReference type="InterPro" id="IPR003721">
    <property type="entry name" value="Pantoate_ligase"/>
</dbReference>
<evidence type="ECO:0000313" key="9">
    <source>
        <dbReference type="EMBL" id="ASM76249.1"/>
    </source>
</evidence>
<keyword evidence="6 8" id="KW-0067">ATP-binding</keyword>
<dbReference type="PANTHER" id="PTHR21299">
    <property type="entry name" value="CYTIDYLATE KINASE/PANTOATE-BETA-ALANINE LIGASE"/>
    <property type="match status" value="1"/>
</dbReference>
<feature type="binding site" evidence="8">
    <location>
        <position position="64"/>
    </location>
    <ligand>
        <name>beta-alanine</name>
        <dbReference type="ChEBI" id="CHEBI:57966"/>
    </ligand>
</feature>
<evidence type="ECO:0000256" key="6">
    <source>
        <dbReference type="ARBA" id="ARBA00022840"/>
    </source>
</evidence>
<evidence type="ECO:0000256" key="3">
    <source>
        <dbReference type="ARBA" id="ARBA00022598"/>
    </source>
</evidence>
<comment type="subunit">
    <text evidence="8">Homodimer.</text>
</comment>
<dbReference type="GO" id="GO:0005829">
    <property type="term" value="C:cytosol"/>
    <property type="evidence" value="ECO:0007669"/>
    <property type="project" value="TreeGrafter"/>
</dbReference>
<feature type="binding site" evidence="8">
    <location>
        <position position="64"/>
    </location>
    <ligand>
        <name>(R)-pantoate</name>
        <dbReference type="ChEBI" id="CHEBI:15980"/>
    </ligand>
</feature>
<dbReference type="InterPro" id="IPR014729">
    <property type="entry name" value="Rossmann-like_a/b/a_fold"/>
</dbReference>
<evidence type="ECO:0000256" key="1">
    <source>
        <dbReference type="ARBA" id="ARBA00004990"/>
    </source>
</evidence>
<comment type="subcellular location">
    <subcellularLocation>
        <location evidence="8">Cytoplasm</location>
    </subcellularLocation>
</comment>
<organism evidence="9 10">
    <name type="scientific">Vitreoscilla filiformis</name>
    <dbReference type="NCBI Taxonomy" id="63"/>
    <lineage>
        <taxon>Bacteria</taxon>
        <taxon>Pseudomonadati</taxon>
        <taxon>Pseudomonadota</taxon>
        <taxon>Betaproteobacteria</taxon>
        <taxon>Neisseriales</taxon>
        <taxon>Neisseriaceae</taxon>
        <taxon>Vitreoscilla</taxon>
    </lineage>
</organism>
<dbReference type="Proteomes" id="UP000199729">
    <property type="component" value="Chromosome"/>
</dbReference>
<dbReference type="AlphaFoldDB" id="A0A221KB86"/>
<protein>
    <recommendedName>
        <fullName evidence="8">Pantothenate synthetase</fullName>
        <shortName evidence="8">PS</shortName>
        <ecNumber evidence="8">6.3.2.1</ecNumber>
    </recommendedName>
    <alternativeName>
        <fullName evidence="8">Pantoate--beta-alanine ligase</fullName>
    </alternativeName>
    <alternativeName>
        <fullName evidence="8">Pantoate-activating enzyme</fullName>
    </alternativeName>
</protein>
<feature type="active site" description="Proton donor" evidence="8">
    <location>
        <position position="40"/>
    </location>
</feature>